<dbReference type="NCBIfam" id="TIGR00254">
    <property type="entry name" value="GGDEF"/>
    <property type="match status" value="1"/>
</dbReference>
<evidence type="ECO:0000256" key="1">
    <source>
        <dbReference type="ARBA" id="ARBA00012528"/>
    </source>
</evidence>
<dbReference type="InterPro" id="IPR043128">
    <property type="entry name" value="Rev_trsase/Diguanyl_cyclase"/>
</dbReference>
<dbReference type="Gene3D" id="3.30.70.270">
    <property type="match status" value="1"/>
</dbReference>
<dbReference type="Proteomes" id="UP001589628">
    <property type="component" value="Unassembled WGS sequence"/>
</dbReference>
<dbReference type="SUPFAM" id="SSF53850">
    <property type="entry name" value="Periplasmic binding protein-like II"/>
    <property type="match status" value="1"/>
</dbReference>
<dbReference type="SUPFAM" id="SSF55073">
    <property type="entry name" value="Nucleotide cyclase"/>
    <property type="match status" value="1"/>
</dbReference>
<protein>
    <recommendedName>
        <fullName evidence="1">diguanylate cyclase</fullName>
        <ecNumber evidence="1">2.7.7.65</ecNumber>
    </recommendedName>
</protein>
<dbReference type="PANTHER" id="PTHR45138:SF9">
    <property type="entry name" value="DIGUANYLATE CYCLASE DGCM-RELATED"/>
    <property type="match status" value="1"/>
</dbReference>
<keyword evidence="3" id="KW-0812">Transmembrane</keyword>
<dbReference type="InterPro" id="IPR029787">
    <property type="entry name" value="Nucleotide_cyclase"/>
</dbReference>
<comment type="caution">
    <text evidence="5">The sequence shown here is derived from an EMBL/GenBank/DDBJ whole genome shotgun (WGS) entry which is preliminary data.</text>
</comment>
<dbReference type="CDD" id="cd01949">
    <property type="entry name" value="GGDEF"/>
    <property type="match status" value="1"/>
</dbReference>
<dbReference type="EMBL" id="JBHLZN010000001">
    <property type="protein sequence ID" value="MFB9885691.1"/>
    <property type="molecule type" value="Genomic_DNA"/>
</dbReference>
<reference evidence="5 6" key="1">
    <citation type="submission" date="2024-09" db="EMBL/GenBank/DDBJ databases">
        <authorList>
            <person name="Sun Q."/>
            <person name="Mori K."/>
        </authorList>
    </citation>
    <scope>NUCLEOTIDE SEQUENCE [LARGE SCALE GENOMIC DNA]</scope>
    <source>
        <strain evidence="5 6">ATCC 51285</strain>
    </source>
</reference>
<dbReference type="EC" id="2.7.7.65" evidence="1"/>
<accession>A0ABV5ZBW3</accession>
<organism evidence="5 6">
    <name type="scientific">Balneatrix alpica</name>
    <dbReference type="NCBI Taxonomy" id="75684"/>
    <lineage>
        <taxon>Bacteria</taxon>
        <taxon>Pseudomonadati</taxon>
        <taxon>Pseudomonadota</taxon>
        <taxon>Gammaproteobacteria</taxon>
        <taxon>Oceanospirillales</taxon>
        <taxon>Balneatrichaceae</taxon>
        <taxon>Balneatrix</taxon>
    </lineage>
</organism>
<comment type="catalytic activity">
    <reaction evidence="2">
        <text>2 GTP = 3',3'-c-di-GMP + 2 diphosphate</text>
        <dbReference type="Rhea" id="RHEA:24898"/>
        <dbReference type="ChEBI" id="CHEBI:33019"/>
        <dbReference type="ChEBI" id="CHEBI:37565"/>
        <dbReference type="ChEBI" id="CHEBI:58805"/>
        <dbReference type="EC" id="2.7.7.65"/>
    </reaction>
</comment>
<dbReference type="PANTHER" id="PTHR45138">
    <property type="entry name" value="REGULATORY COMPONENTS OF SENSORY TRANSDUCTION SYSTEM"/>
    <property type="match status" value="1"/>
</dbReference>
<evidence type="ECO:0000259" key="4">
    <source>
        <dbReference type="PROSITE" id="PS50887"/>
    </source>
</evidence>
<sequence length="543" mass="61707">MEQRVWVITLVSLWLLSPWSWGKNHEVVLQLKWLHQFQFAGYYAALHKGFYEAEGLQVRIEAGRPGLSEIEQVLKGEAQYGISNSGLITHRLRGSPVILLSAVVQHSPSAWIVAADSDIFTPHDLAGKRLMAQLNESNAELLAMLRNEGIALSDILLLPSSFNIDSLVQGDTDAFNGYVTNEPFTLSQQRFPYRVLRPSQYGIDFYSDFLFTSEAELRQHPKRVEAFRRASMKGWQYALEHPYEMIELIRAQYNPTKSADHLFFEAEMLSQLIMPAMIELGHINPGRIERMAKELIAINLAPAQLDRLNSFIYDAAKVEHQRLSSVVTRLSWWSGLISLIALVFLLLLVKLWREMRQRRRLEQRLLFLAEHDHLTQLYNRGTIESRVRQQVEMTRHKKQPFSLALIDLDFFKHINDRFGHPVGDQTLISIAHTLKANLPPGCLLGRYGGEEFLLGLPGYSLVDAYELCEQLRKSIKTCVITLPGQLFHPSGSIGVGELQTGQALETLLSDVDKALYQAKMHGRDQVLTVDPDNSQTNANRSAL</sequence>
<dbReference type="RefSeq" id="WP_051527820.1">
    <property type="nucleotide sequence ID" value="NZ_JBHLZN010000001.1"/>
</dbReference>
<dbReference type="SMART" id="SM00267">
    <property type="entry name" value="GGDEF"/>
    <property type="match status" value="1"/>
</dbReference>
<evidence type="ECO:0000256" key="3">
    <source>
        <dbReference type="SAM" id="Phobius"/>
    </source>
</evidence>
<dbReference type="Pfam" id="PF09084">
    <property type="entry name" value="NMT1"/>
    <property type="match status" value="1"/>
</dbReference>
<evidence type="ECO:0000313" key="5">
    <source>
        <dbReference type="EMBL" id="MFB9885691.1"/>
    </source>
</evidence>
<dbReference type="PROSITE" id="PS50887">
    <property type="entry name" value="GGDEF"/>
    <property type="match status" value="1"/>
</dbReference>
<dbReference type="InterPro" id="IPR015168">
    <property type="entry name" value="SsuA/THI5"/>
</dbReference>
<evidence type="ECO:0000256" key="2">
    <source>
        <dbReference type="ARBA" id="ARBA00034247"/>
    </source>
</evidence>
<dbReference type="InterPro" id="IPR050469">
    <property type="entry name" value="Diguanylate_Cyclase"/>
</dbReference>
<keyword evidence="3" id="KW-0472">Membrane</keyword>
<proteinExistence type="predicted"/>
<dbReference type="Gene3D" id="3.40.190.10">
    <property type="entry name" value="Periplasmic binding protein-like II"/>
    <property type="match status" value="2"/>
</dbReference>
<feature type="domain" description="GGDEF" evidence="4">
    <location>
        <begin position="399"/>
        <end position="531"/>
    </location>
</feature>
<feature type="transmembrane region" description="Helical" evidence="3">
    <location>
        <begin position="330"/>
        <end position="352"/>
    </location>
</feature>
<keyword evidence="6" id="KW-1185">Reference proteome</keyword>
<keyword evidence="3" id="KW-1133">Transmembrane helix</keyword>
<evidence type="ECO:0000313" key="6">
    <source>
        <dbReference type="Proteomes" id="UP001589628"/>
    </source>
</evidence>
<name>A0ABV5ZBW3_9GAMM</name>
<dbReference type="InterPro" id="IPR000160">
    <property type="entry name" value="GGDEF_dom"/>
</dbReference>
<dbReference type="Pfam" id="PF00990">
    <property type="entry name" value="GGDEF"/>
    <property type="match status" value="1"/>
</dbReference>
<gene>
    <name evidence="5" type="ORF">ACFFLH_04625</name>
</gene>